<evidence type="ECO:0000256" key="5">
    <source>
        <dbReference type="ARBA" id="ARBA00022989"/>
    </source>
</evidence>
<accession>A0A0R3WYK9</accession>
<evidence type="ECO:0000256" key="6">
    <source>
        <dbReference type="ARBA" id="ARBA00023136"/>
    </source>
</evidence>
<dbReference type="InterPro" id="IPR056790">
    <property type="entry name" value="Ribophorin_II_C"/>
</dbReference>
<evidence type="ECO:0000256" key="2">
    <source>
        <dbReference type="ARBA" id="ARBA00022692"/>
    </source>
</evidence>
<evidence type="ECO:0000256" key="3">
    <source>
        <dbReference type="ARBA" id="ARBA00022729"/>
    </source>
</evidence>
<dbReference type="AlphaFoldDB" id="A0A0R3WYK9"/>
<protein>
    <submittedName>
        <fullName evidence="9">Dolichyl-diphosphooligosaccharide--protein glycosyltransferase subunit 2</fullName>
    </submittedName>
</protein>
<dbReference type="GO" id="GO:0006487">
    <property type="term" value="P:protein N-linked glycosylation"/>
    <property type="evidence" value="ECO:0007669"/>
    <property type="project" value="TreeGrafter"/>
</dbReference>
<keyword evidence="3" id="KW-0732">Signal</keyword>
<feature type="domain" description="Ribophorin II C-terminal" evidence="8">
    <location>
        <begin position="2"/>
        <end position="65"/>
    </location>
</feature>
<evidence type="ECO:0000256" key="1">
    <source>
        <dbReference type="ARBA" id="ARBA00004477"/>
    </source>
</evidence>
<evidence type="ECO:0000259" key="8">
    <source>
        <dbReference type="Pfam" id="PF25147"/>
    </source>
</evidence>
<name>A0A0R3WYK9_HYDTA</name>
<dbReference type="Pfam" id="PF25147">
    <property type="entry name" value="Ribophorin_II_C"/>
    <property type="match status" value="1"/>
</dbReference>
<feature type="transmembrane region" description="Helical" evidence="7">
    <location>
        <begin position="44"/>
        <end position="60"/>
    </location>
</feature>
<keyword evidence="5 7" id="KW-1133">Transmembrane helix</keyword>
<organism evidence="9">
    <name type="scientific">Hydatigena taeniaeformis</name>
    <name type="common">Feline tapeworm</name>
    <name type="synonym">Taenia taeniaeformis</name>
    <dbReference type="NCBI Taxonomy" id="6205"/>
    <lineage>
        <taxon>Eukaryota</taxon>
        <taxon>Metazoa</taxon>
        <taxon>Spiralia</taxon>
        <taxon>Lophotrochozoa</taxon>
        <taxon>Platyhelminthes</taxon>
        <taxon>Cestoda</taxon>
        <taxon>Eucestoda</taxon>
        <taxon>Cyclophyllidea</taxon>
        <taxon>Taeniidae</taxon>
        <taxon>Hydatigera</taxon>
    </lineage>
</organism>
<sequence length="72" mass="8300">LMGANLSNFPLSLSAPLFHLGMGGIFGLYLLYWFKLDMFTTLRYLLFLGIFTFVAGNRLLRHIVTEQRKSQE</sequence>
<dbReference type="WBParaSite" id="TTAC_0000584901-mRNA-1">
    <property type="protein sequence ID" value="TTAC_0000584901-mRNA-1"/>
    <property type="gene ID" value="TTAC_0000584901"/>
</dbReference>
<keyword evidence="2 7" id="KW-0812">Transmembrane</keyword>
<comment type="subcellular location">
    <subcellularLocation>
        <location evidence="1">Endoplasmic reticulum membrane</location>
        <topology evidence="1">Multi-pass membrane protein</topology>
    </subcellularLocation>
</comment>
<feature type="transmembrane region" description="Helical" evidence="7">
    <location>
        <begin position="12"/>
        <end position="32"/>
    </location>
</feature>
<dbReference type="PANTHER" id="PTHR12640">
    <property type="entry name" value="RIBOPHORIN II"/>
    <property type="match status" value="1"/>
</dbReference>
<dbReference type="GO" id="GO:0008250">
    <property type="term" value="C:oligosaccharyltransferase complex"/>
    <property type="evidence" value="ECO:0007669"/>
    <property type="project" value="InterPro"/>
</dbReference>
<proteinExistence type="predicted"/>
<evidence type="ECO:0000256" key="7">
    <source>
        <dbReference type="SAM" id="Phobius"/>
    </source>
</evidence>
<keyword evidence="4" id="KW-0256">Endoplasmic reticulum</keyword>
<reference evidence="9" key="1">
    <citation type="submission" date="2017-02" db="UniProtKB">
        <authorList>
            <consortium name="WormBaseParasite"/>
        </authorList>
    </citation>
    <scope>IDENTIFICATION</scope>
</reference>
<dbReference type="InterPro" id="IPR008814">
    <property type="entry name" value="Swp1"/>
</dbReference>
<dbReference type="STRING" id="6205.A0A0R3WYK9"/>
<dbReference type="PANTHER" id="PTHR12640:SF0">
    <property type="entry name" value="DOLICHYL-DIPHOSPHOOLIGOSACCHARIDE--PROTEIN GLYCOSYLTRANSFERASE SUBUNIT 2"/>
    <property type="match status" value="1"/>
</dbReference>
<evidence type="ECO:0000313" key="9">
    <source>
        <dbReference type="WBParaSite" id="TTAC_0000584901-mRNA-1"/>
    </source>
</evidence>
<evidence type="ECO:0000256" key="4">
    <source>
        <dbReference type="ARBA" id="ARBA00022824"/>
    </source>
</evidence>
<dbReference type="UniPathway" id="UPA00378"/>
<keyword evidence="6 7" id="KW-0472">Membrane</keyword>